<name>A0A369JEY9_HYPMA</name>
<dbReference type="OrthoDB" id="436496at2759"/>
<gene>
    <name evidence="1" type="primary">YHB1</name>
    <name evidence="1" type="ORF">Hypma_014219</name>
</gene>
<dbReference type="InParanoid" id="A0A369JEY9"/>
<sequence length="634" mass="68931">MTLNGWHIGERLVHEKLGHQDHTTLNLFRGIQGDLPGDHAQFHCTRLPFLPLTTLDEIGRPWGSILAGGDGGPGFIRHSRYTVLTVEAKVWPGEPIVENGNGHRALLGGGGGGAMLAAGIGIEFPTRRRNKFAGEVTRMEREGDLVTLDITVNEAIGNCPKYINVRDLGPRPDTSPRIGLRDLQLSPTQRLPDEVISFICESDTVFLGTTYHAPEDEAALYPSHLGMNQRGGRKGFIRVVPSDGRTVVLPDYSGNRFMTSLGNIEATPLASLTFVSFTTGDILYLTGTATNLYSRAAQQIMPFQNTLTTVHTTGYILVHDALPVRQRPGTTPEVSPYSPPIRYLAEEKSAPMLLSAENPTALLTSIVLHTPTIATFTFEASTAPPIQAGQAVILDFTPLLGAARYQHMAPGNPASVNDDRIRTWTVSRSNVRGREREFELTMREKPGGFVTGALSNIARKLGSVRPEMLRDMRELGIRPGLVGITGEFVLPAPEENRRMLWVAGGIGITPFLAMLAGLAGQGEDVRLVLSTREPEVFVPLLVSVLSGRERGTEGLVLVVDVFSERPIPDLDVDGVVLRRHTGRVTSAFFASDDVGVQGREVYVCGPEPFEKAVVNALESVGVERGRVRSEGFAY</sequence>
<dbReference type="PANTHER" id="PTHR42815:SF2">
    <property type="entry name" value="FAD-BINDING, PUTATIVE (AFU_ORTHOLOGUE AFUA_6G07600)-RELATED"/>
    <property type="match status" value="1"/>
</dbReference>
<protein>
    <submittedName>
        <fullName evidence="1">Flavohemoprotein</fullName>
    </submittedName>
</protein>
<dbReference type="SUPFAM" id="SSF52343">
    <property type="entry name" value="Ferredoxin reductase-like, C-terminal NADP-linked domain"/>
    <property type="match status" value="1"/>
</dbReference>
<accession>A0A369JEY9</accession>
<dbReference type="SUPFAM" id="SSF63380">
    <property type="entry name" value="Riboflavin synthase domain-like"/>
    <property type="match status" value="1"/>
</dbReference>
<dbReference type="PRINTS" id="PR00410">
    <property type="entry name" value="PHEHYDRXLASE"/>
</dbReference>
<dbReference type="Proteomes" id="UP000076154">
    <property type="component" value="Unassembled WGS sequence"/>
</dbReference>
<reference evidence="1" key="1">
    <citation type="submission" date="2018-04" db="EMBL/GenBank/DDBJ databases">
        <title>Whole genome sequencing of Hypsizygus marmoreus.</title>
        <authorList>
            <person name="Choi I.-G."/>
            <person name="Min B."/>
            <person name="Kim J.-G."/>
            <person name="Kim S."/>
            <person name="Oh Y.-L."/>
            <person name="Kong W.-S."/>
            <person name="Park H."/>
            <person name="Jeong J."/>
            <person name="Song E.-S."/>
        </authorList>
    </citation>
    <scope>NUCLEOTIDE SEQUENCE [LARGE SCALE GENOMIC DNA]</scope>
    <source>
        <strain evidence="1">51987-8</strain>
    </source>
</reference>
<dbReference type="InterPro" id="IPR017938">
    <property type="entry name" value="Riboflavin_synthase-like_b-brl"/>
</dbReference>
<keyword evidence="2" id="KW-1185">Reference proteome</keyword>
<organism evidence="1 2">
    <name type="scientific">Hypsizygus marmoreus</name>
    <name type="common">White beech mushroom</name>
    <name type="synonym">Agaricus marmoreus</name>
    <dbReference type="NCBI Taxonomy" id="39966"/>
    <lineage>
        <taxon>Eukaryota</taxon>
        <taxon>Fungi</taxon>
        <taxon>Dikarya</taxon>
        <taxon>Basidiomycota</taxon>
        <taxon>Agaricomycotina</taxon>
        <taxon>Agaricomycetes</taxon>
        <taxon>Agaricomycetidae</taxon>
        <taxon>Agaricales</taxon>
        <taxon>Tricholomatineae</taxon>
        <taxon>Lyophyllaceae</taxon>
        <taxon>Hypsizygus</taxon>
    </lineage>
</organism>
<evidence type="ECO:0000313" key="2">
    <source>
        <dbReference type="Proteomes" id="UP000076154"/>
    </source>
</evidence>
<evidence type="ECO:0000313" key="1">
    <source>
        <dbReference type="EMBL" id="RDB19157.1"/>
    </source>
</evidence>
<proteinExistence type="predicted"/>
<dbReference type="InterPro" id="IPR039261">
    <property type="entry name" value="FNR_nucleotide-bd"/>
</dbReference>
<dbReference type="PANTHER" id="PTHR42815">
    <property type="entry name" value="FAD-BINDING, PUTATIVE (AFU_ORTHOLOGUE AFUA_6G07600)-RELATED"/>
    <property type="match status" value="1"/>
</dbReference>
<dbReference type="Gene3D" id="2.30.110.10">
    <property type="entry name" value="Electron Transport, Fmn-binding Protein, Chain A"/>
    <property type="match status" value="1"/>
</dbReference>
<dbReference type="InterPro" id="IPR012349">
    <property type="entry name" value="Split_barrel_FMN-bd"/>
</dbReference>
<dbReference type="STRING" id="39966.A0A369JEY9"/>
<dbReference type="Gene3D" id="3.40.50.80">
    <property type="entry name" value="Nucleotide-binding domain of ferredoxin-NADP reductase (FNR) module"/>
    <property type="match status" value="1"/>
</dbReference>
<dbReference type="AlphaFoldDB" id="A0A369JEY9"/>
<comment type="caution">
    <text evidence="1">The sequence shown here is derived from an EMBL/GenBank/DDBJ whole genome shotgun (WGS) entry which is preliminary data.</text>
</comment>
<dbReference type="EMBL" id="LUEZ02000083">
    <property type="protein sequence ID" value="RDB19157.1"/>
    <property type="molecule type" value="Genomic_DNA"/>
</dbReference>